<organism evidence="2 3">
    <name type="scientific">Aureobasidium subglaciale (strain EXF-2481)</name>
    <name type="common">Aureobasidium pullulans var. subglaciale</name>
    <dbReference type="NCBI Taxonomy" id="1043005"/>
    <lineage>
        <taxon>Eukaryota</taxon>
        <taxon>Fungi</taxon>
        <taxon>Dikarya</taxon>
        <taxon>Ascomycota</taxon>
        <taxon>Pezizomycotina</taxon>
        <taxon>Dothideomycetes</taxon>
        <taxon>Dothideomycetidae</taxon>
        <taxon>Dothideales</taxon>
        <taxon>Saccotheciaceae</taxon>
        <taxon>Aureobasidium</taxon>
    </lineage>
</organism>
<sequence>MARSQRRCEPRVTVRYRYIVQLRVSRASTWRSGGWTALYGSIVCLHATHADNDYPLPVGLEFEFRCIGRSNVGKPSEGVIDQGRDRHKEGTSRVSKEEVAAPAVEVTTVRTVCSWNAWFCRKRGGRSGLGTGQKEAVVEKGYRRRQ</sequence>
<accession>A0A074YD64</accession>
<name>A0A074YD64_AURSE</name>
<dbReference type="RefSeq" id="XP_013344213.1">
    <property type="nucleotide sequence ID" value="XM_013488759.1"/>
</dbReference>
<evidence type="ECO:0000313" key="2">
    <source>
        <dbReference type="EMBL" id="KEQ95733.1"/>
    </source>
</evidence>
<keyword evidence="3" id="KW-1185">Reference proteome</keyword>
<dbReference type="GeneID" id="25366393"/>
<evidence type="ECO:0000313" key="3">
    <source>
        <dbReference type="Proteomes" id="UP000030641"/>
    </source>
</evidence>
<dbReference type="EMBL" id="KL584758">
    <property type="protein sequence ID" value="KEQ95733.1"/>
    <property type="molecule type" value="Genomic_DNA"/>
</dbReference>
<evidence type="ECO:0000256" key="1">
    <source>
        <dbReference type="SAM" id="MobiDB-lite"/>
    </source>
</evidence>
<gene>
    <name evidence="2" type="ORF">AUEXF2481DRAFT_39589</name>
</gene>
<protein>
    <submittedName>
        <fullName evidence="2">Uncharacterized protein</fullName>
    </submittedName>
</protein>
<feature type="compositionally biased region" description="Basic and acidic residues" evidence="1">
    <location>
        <begin position="82"/>
        <end position="96"/>
    </location>
</feature>
<dbReference type="Proteomes" id="UP000030641">
    <property type="component" value="Unassembled WGS sequence"/>
</dbReference>
<dbReference type="HOGENOM" id="CLU_1777074_0_0_1"/>
<feature type="region of interest" description="Disordered" evidence="1">
    <location>
        <begin position="77"/>
        <end position="96"/>
    </location>
</feature>
<dbReference type="InParanoid" id="A0A074YD64"/>
<reference evidence="2 3" key="1">
    <citation type="journal article" date="2014" name="BMC Genomics">
        <title>Genome sequencing of four Aureobasidium pullulans varieties: biotechnological potential, stress tolerance, and description of new species.</title>
        <authorList>
            <person name="Gostin Ar C."/>
            <person name="Ohm R.A."/>
            <person name="Kogej T."/>
            <person name="Sonjak S."/>
            <person name="Turk M."/>
            <person name="Zajc J."/>
            <person name="Zalar P."/>
            <person name="Grube M."/>
            <person name="Sun H."/>
            <person name="Han J."/>
            <person name="Sharma A."/>
            <person name="Chiniquy J."/>
            <person name="Ngan C.Y."/>
            <person name="Lipzen A."/>
            <person name="Barry K."/>
            <person name="Grigoriev I.V."/>
            <person name="Gunde-Cimerman N."/>
        </authorList>
    </citation>
    <scope>NUCLEOTIDE SEQUENCE [LARGE SCALE GENOMIC DNA]</scope>
    <source>
        <strain evidence="2 3">EXF-2481</strain>
    </source>
</reference>
<proteinExistence type="predicted"/>
<dbReference type="AlphaFoldDB" id="A0A074YD64"/>